<dbReference type="KEGG" id="aaxa:NCTC10138_01093"/>
<evidence type="ECO:0000313" key="2">
    <source>
        <dbReference type="EMBL" id="VEU80713.1"/>
    </source>
</evidence>
<dbReference type="RefSeq" id="WP_035375542.1">
    <property type="nucleotide sequence ID" value="NZ_LR215048.1"/>
</dbReference>
<dbReference type="AlphaFoldDB" id="A0A449BE30"/>
<dbReference type="InterPro" id="IPR008928">
    <property type="entry name" value="6-hairpin_glycosidase_sf"/>
</dbReference>
<protein>
    <recommendedName>
        <fullName evidence="4">Cellobiose phosphorylase</fullName>
    </recommendedName>
</protein>
<keyword evidence="1" id="KW-0175">Coiled coil</keyword>
<sequence>MNKELYILKDYQKKKPFSNFLSGIAGKMGVPIWSFYINRGQAIASFGTRDKNGAIMEFFPANGAYLYSKKIGFRTIVKIDNKIYEFFNEANENQIMTIEKDKLTIEEVNEKLAIKLKVIYHTLPNEKNGGLVRKIELTNLGRERSIVLVDGLAQILPAGIDYGGYKSVSNLLQSWMEVLEYNKSLFFKLRASTDDSSEISLVEDGNYYYTARENGNVNYIFDSKVIFAEDTTLTTPFNLIEKDSLLDEKQVGVNQVPSAFTYIEEKRFKDVKLISLIGYTNDLNFLDDIASKYSYEYLNAKEIENKEIHNELVSSITTETAYPLYDEYMNQNYLDNVLRGGVPLIFKTKNGVTGYHIYSRKHGDLERDYNFFSIEPKYFSQGNGNFRDVLQNRRNDLIFNPALRDSNLYQFASLIQADGYNPLSIEGLKFKYEGNVSYGNNVDKILEKEFTPGDLSMVLEENGYSVEDKLIEIISESNSVIKATFGEGYWEDHFTYLDDVIASVEEIYPDQFENILYDEIKYGFYNSPVYVKPRNEKYVLTKDGKVRQYDAINHFDRTTDWLLDEKGNEIKVNLISKLVTLILNKYAHLDPFNIGLSYEANKPGWNDAMNGLPGLFGSGVSETVELLKLVKRTKRYIEEYKNKDVLLLDTTYKFFEKLEKIEFKDDLSFWNERMNELENYRKNLLNSKNKLIEVTTSKFENIIAKIESVLKNAITKAKSLNKIIPTYLTYSASKYEVIKGKTNTKGESFVEIKEFKLEIIPTFLEGPTRYLKVVSDHKEALNVYETIKASELYDSKFSFYKTGTDLTNQSPEIGRIHAFTKGWLERESNFLHMTYKYMLSILNAGLYDEFYKEIKTNYTCFMDPNLYGRSPFENSSFIAPSNNPDYRKQGQGFFARLSGSTAEMLSMWKQMFFGKKLFNLENGNLVFEIKPKLHKEFFVNNSVKTRLFSDIEVEIINEDNINTFDNNAKIAKIVLDDEKVFEGNKVYGEWVQMIRQKSINKIKVYIIKEEKK</sequence>
<evidence type="ECO:0008006" key="4">
    <source>
        <dbReference type="Google" id="ProtNLM"/>
    </source>
</evidence>
<accession>A0A449BE30</accession>
<feature type="coiled-coil region" evidence="1">
    <location>
        <begin position="667"/>
        <end position="694"/>
    </location>
</feature>
<organism evidence="2 3">
    <name type="scientific">Haploplasma axanthum</name>
    <name type="common">Acholeplasma axanthum</name>
    <dbReference type="NCBI Taxonomy" id="29552"/>
    <lineage>
        <taxon>Bacteria</taxon>
        <taxon>Bacillati</taxon>
        <taxon>Mycoplasmatota</taxon>
        <taxon>Mollicutes</taxon>
        <taxon>Acholeplasmatales</taxon>
        <taxon>Acholeplasmataceae</taxon>
        <taxon>Haploplasma</taxon>
    </lineage>
</organism>
<reference evidence="2 3" key="1">
    <citation type="submission" date="2019-01" db="EMBL/GenBank/DDBJ databases">
        <authorList>
            <consortium name="Pathogen Informatics"/>
        </authorList>
    </citation>
    <scope>NUCLEOTIDE SEQUENCE [LARGE SCALE GENOMIC DNA]</scope>
    <source>
        <strain evidence="2 3">NCTC10138</strain>
    </source>
</reference>
<keyword evidence="3" id="KW-1185">Reference proteome</keyword>
<dbReference type="STRING" id="1278311.GCA_000428705_00300"/>
<gene>
    <name evidence="2" type="ORF">NCTC10138_01093</name>
</gene>
<dbReference type="SUPFAM" id="SSF48208">
    <property type="entry name" value="Six-hairpin glycosidases"/>
    <property type="match status" value="1"/>
</dbReference>
<dbReference type="GO" id="GO:0005975">
    <property type="term" value="P:carbohydrate metabolic process"/>
    <property type="evidence" value="ECO:0007669"/>
    <property type="project" value="InterPro"/>
</dbReference>
<proteinExistence type="predicted"/>
<evidence type="ECO:0000256" key="1">
    <source>
        <dbReference type="SAM" id="Coils"/>
    </source>
</evidence>
<dbReference type="Proteomes" id="UP000289841">
    <property type="component" value="Chromosome"/>
</dbReference>
<dbReference type="OrthoDB" id="38684at2"/>
<evidence type="ECO:0000313" key="3">
    <source>
        <dbReference type="Proteomes" id="UP000289841"/>
    </source>
</evidence>
<name>A0A449BE30_HAPAX</name>
<dbReference type="EMBL" id="LR215048">
    <property type="protein sequence ID" value="VEU80713.1"/>
    <property type="molecule type" value="Genomic_DNA"/>
</dbReference>